<proteinExistence type="predicted"/>
<evidence type="ECO:0000256" key="1">
    <source>
        <dbReference type="ARBA" id="ARBA00022676"/>
    </source>
</evidence>
<dbReference type="EMBL" id="CP027850">
    <property type="protein sequence ID" value="AVQ02075.1"/>
    <property type="molecule type" value="Genomic_DNA"/>
</dbReference>
<protein>
    <submittedName>
        <fullName evidence="3">Glycosyltransferase</fullName>
    </submittedName>
</protein>
<name>A0ABN5ISQ3_9CAUL</name>
<accession>A0ABN5ISQ3</accession>
<dbReference type="RefSeq" id="WP_013078999.1">
    <property type="nucleotide sequence ID" value="NZ_CP027850.1"/>
</dbReference>
<evidence type="ECO:0000256" key="2">
    <source>
        <dbReference type="ARBA" id="ARBA00022679"/>
    </source>
</evidence>
<keyword evidence="4" id="KW-1185">Reference proteome</keyword>
<dbReference type="Proteomes" id="UP000240527">
    <property type="component" value="Chromosome"/>
</dbReference>
<keyword evidence="2" id="KW-0808">Transferase</keyword>
<dbReference type="InterPro" id="IPR004629">
    <property type="entry name" value="WecG_TagA_CpsF"/>
</dbReference>
<dbReference type="PANTHER" id="PTHR34136:SF1">
    <property type="entry name" value="UDP-N-ACETYL-D-MANNOSAMINURONIC ACID TRANSFERASE"/>
    <property type="match status" value="1"/>
</dbReference>
<evidence type="ECO:0000313" key="4">
    <source>
        <dbReference type="Proteomes" id="UP000240527"/>
    </source>
</evidence>
<gene>
    <name evidence="3" type="ORF">B7G68_09595</name>
</gene>
<keyword evidence="1" id="KW-0328">Glycosyltransferase</keyword>
<dbReference type="PANTHER" id="PTHR34136">
    <property type="match status" value="1"/>
</dbReference>
<sequence length="269" mass="29204">MSGSQSATAVSDAPQSWPEVRFAGLRFTPLTVEQTVDALAARSPQAPFTTFVTPNAEHAYLRRRDPRFRAISDAAWISTNDSRVVGRTALLGGLRLRFAPGAYVVRELFERVIGPDTPLSVIGGTPALADKLRQQYGLKNLVQHVPPMGMIHNPAAIAETVAFIVANPARFIFVAMGPPQSELLCGHIIADGRSTGLGLCIGSSLHVLTGDSDPAPAVLEHSGFVWLYRLVKEPRRLWRRYMRGFYGLALGLRDVLARWLGLGSANAHG</sequence>
<reference evidence="3 4" key="1">
    <citation type="journal article" date="2015" name="Biotechnol. Bioeng.">
        <title>Genome sequence and phenotypic characterization of Caulobacter segnis.</title>
        <authorList>
            <person name="Patel S."/>
            <person name="Fletcher B."/>
            <person name="Scott D.C."/>
            <person name="Ely B."/>
        </authorList>
    </citation>
    <scope>NUCLEOTIDE SEQUENCE [LARGE SCALE GENOMIC DNA]</scope>
    <source>
        <strain evidence="3 4">TK0059</strain>
    </source>
</reference>
<organism evidence="3 4">
    <name type="scientific">Caulobacter segnis</name>
    <dbReference type="NCBI Taxonomy" id="88688"/>
    <lineage>
        <taxon>Bacteria</taxon>
        <taxon>Pseudomonadati</taxon>
        <taxon>Pseudomonadota</taxon>
        <taxon>Alphaproteobacteria</taxon>
        <taxon>Caulobacterales</taxon>
        <taxon>Caulobacteraceae</taxon>
        <taxon>Caulobacter</taxon>
    </lineage>
</organism>
<evidence type="ECO:0000313" key="3">
    <source>
        <dbReference type="EMBL" id="AVQ02075.1"/>
    </source>
</evidence>
<dbReference type="Pfam" id="PF03808">
    <property type="entry name" value="Glyco_tran_WecG"/>
    <property type="match status" value="1"/>
</dbReference>